<dbReference type="SUPFAM" id="SSF57716">
    <property type="entry name" value="Glucocorticoid receptor-like (DNA-binding domain)"/>
    <property type="match status" value="1"/>
</dbReference>
<reference evidence="3" key="1">
    <citation type="submission" date="2021-02" db="EMBL/GenBank/DDBJ databases">
        <authorList>
            <person name="Nowell W R."/>
        </authorList>
    </citation>
    <scope>NUCLEOTIDE SEQUENCE</scope>
</reference>
<evidence type="ECO:0000313" key="4">
    <source>
        <dbReference type="Proteomes" id="UP000663860"/>
    </source>
</evidence>
<evidence type="ECO:0000256" key="1">
    <source>
        <dbReference type="ARBA" id="ARBA00005647"/>
    </source>
</evidence>
<accession>A0A814UGK0</accession>
<gene>
    <name evidence="3" type="ORF">IZO911_LOCUS27080</name>
</gene>
<sequence>MRLETCYYCSSTVWPGHGIQFVRNDCKEEADNLFDSFRSSFWIDEHRWFIRCWTSDSLIQLCTSRNTATDYNAESIPDFYKSTYPNDNIEEFCNQMISIYDENFFDTTIPSSICLSHIEFLQDDSLPLQTALFRYTNSTVRELHLHECNYYFNEEECITLAHSPLGLQCQVLSIVVKNCESIVILVQQMNKLRILKVVVNDENNDKHIQWLKDYLPSTYIITRNVNMRNGILVWI</sequence>
<dbReference type="PROSITE" id="PS01073">
    <property type="entry name" value="RIBOSOMAL_L24E"/>
    <property type="match status" value="1"/>
</dbReference>
<dbReference type="InterPro" id="IPR023442">
    <property type="entry name" value="Ribosomal_eL24_CS"/>
</dbReference>
<dbReference type="AlphaFoldDB" id="A0A814UGK0"/>
<comment type="caution">
    <text evidence="3">The sequence shown here is derived from an EMBL/GenBank/DDBJ whole genome shotgun (WGS) entry which is preliminary data.</text>
</comment>
<evidence type="ECO:0000313" key="3">
    <source>
        <dbReference type="EMBL" id="CAF1174274.1"/>
    </source>
</evidence>
<dbReference type="Proteomes" id="UP000663860">
    <property type="component" value="Unassembled WGS sequence"/>
</dbReference>
<organism evidence="3 4">
    <name type="scientific">Adineta steineri</name>
    <dbReference type="NCBI Taxonomy" id="433720"/>
    <lineage>
        <taxon>Eukaryota</taxon>
        <taxon>Metazoa</taxon>
        <taxon>Spiralia</taxon>
        <taxon>Gnathifera</taxon>
        <taxon>Rotifera</taxon>
        <taxon>Eurotatoria</taxon>
        <taxon>Bdelloidea</taxon>
        <taxon>Adinetida</taxon>
        <taxon>Adinetidae</taxon>
        <taxon>Adineta</taxon>
    </lineage>
</organism>
<comment type="similarity">
    <text evidence="1">Belongs to the eukaryotic ribosomal protein eL24 family.</text>
</comment>
<dbReference type="Gene3D" id="2.30.170.20">
    <property type="entry name" value="Ribosomal protein L24e"/>
    <property type="match status" value="1"/>
</dbReference>
<name>A0A814UGK0_9BILA</name>
<dbReference type="Pfam" id="PF01246">
    <property type="entry name" value="Ribosomal_L24e"/>
    <property type="match status" value="1"/>
</dbReference>
<proteinExistence type="inferred from homology"/>
<evidence type="ECO:0000259" key="2">
    <source>
        <dbReference type="Pfam" id="PF01246"/>
    </source>
</evidence>
<dbReference type="InterPro" id="IPR038630">
    <property type="entry name" value="L24e/L24_sf"/>
</dbReference>
<feature type="domain" description="Large ribosomal subunit protein eL24-related N-terminal" evidence="2">
    <location>
        <begin position="1"/>
        <end position="27"/>
    </location>
</feature>
<dbReference type="EMBL" id="CAJNOE010000362">
    <property type="protein sequence ID" value="CAF1174274.1"/>
    <property type="molecule type" value="Genomic_DNA"/>
</dbReference>
<dbReference type="InterPro" id="IPR000988">
    <property type="entry name" value="Ribosomal_eL24-rel_N"/>
</dbReference>
<protein>
    <recommendedName>
        <fullName evidence="2">Large ribosomal subunit protein eL24-related N-terminal domain-containing protein</fullName>
    </recommendedName>
</protein>